<dbReference type="Proteomes" id="UP001341281">
    <property type="component" value="Chromosome 01"/>
</dbReference>
<gene>
    <name evidence="2" type="ORF">U9M48_002234</name>
</gene>
<evidence type="ECO:0000313" key="2">
    <source>
        <dbReference type="EMBL" id="WVZ51044.1"/>
    </source>
</evidence>
<dbReference type="AlphaFoldDB" id="A0AAQ3PGW0"/>
<protein>
    <submittedName>
        <fullName evidence="2">Uncharacterized protein</fullName>
    </submittedName>
</protein>
<keyword evidence="3" id="KW-1185">Reference proteome</keyword>
<dbReference type="EMBL" id="CP144745">
    <property type="protein sequence ID" value="WVZ51044.1"/>
    <property type="molecule type" value="Genomic_DNA"/>
</dbReference>
<evidence type="ECO:0000256" key="1">
    <source>
        <dbReference type="SAM" id="MobiDB-lite"/>
    </source>
</evidence>
<sequence>MLSCGRPSPRYVEVEDNPDGGRCCGLPVLSSMGGEGTLNAAASRFGGAGGVRNTIRRGGGGPSRDTICEGGGKLMGSPNPSRGIGDPMSGGTPNPVLISSPMVQLVETFAAFCKAQGAANREKLLANEAKTDAQVYTDSDFNVLCIDGKLKQ</sequence>
<organism evidence="2 3">
    <name type="scientific">Paspalum notatum var. saurae</name>
    <dbReference type="NCBI Taxonomy" id="547442"/>
    <lineage>
        <taxon>Eukaryota</taxon>
        <taxon>Viridiplantae</taxon>
        <taxon>Streptophyta</taxon>
        <taxon>Embryophyta</taxon>
        <taxon>Tracheophyta</taxon>
        <taxon>Spermatophyta</taxon>
        <taxon>Magnoliopsida</taxon>
        <taxon>Liliopsida</taxon>
        <taxon>Poales</taxon>
        <taxon>Poaceae</taxon>
        <taxon>PACMAD clade</taxon>
        <taxon>Panicoideae</taxon>
        <taxon>Andropogonodae</taxon>
        <taxon>Paspaleae</taxon>
        <taxon>Paspalinae</taxon>
        <taxon>Paspalum</taxon>
    </lineage>
</organism>
<feature type="region of interest" description="Disordered" evidence="1">
    <location>
        <begin position="69"/>
        <end position="92"/>
    </location>
</feature>
<name>A0AAQ3PGW0_PASNO</name>
<evidence type="ECO:0000313" key="3">
    <source>
        <dbReference type="Proteomes" id="UP001341281"/>
    </source>
</evidence>
<reference evidence="2 3" key="1">
    <citation type="submission" date="2024-02" db="EMBL/GenBank/DDBJ databases">
        <title>High-quality chromosome-scale genome assembly of Pensacola bahiagrass (Paspalum notatum Flugge var. saurae).</title>
        <authorList>
            <person name="Vega J.M."/>
            <person name="Podio M."/>
            <person name="Orjuela J."/>
            <person name="Siena L.A."/>
            <person name="Pessino S.C."/>
            <person name="Combes M.C."/>
            <person name="Mariac C."/>
            <person name="Albertini E."/>
            <person name="Pupilli F."/>
            <person name="Ortiz J.P.A."/>
            <person name="Leblanc O."/>
        </authorList>
    </citation>
    <scope>NUCLEOTIDE SEQUENCE [LARGE SCALE GENOMIC DNA]</scope>
    <source>
        <strain evidence="2">R1</strain>
        <tissue evidence="2">Leaf</tissue>
    </source>
</reference>
<proteinExistence type="predicted"/>
<accession>A0AAQ3PGW0</accession>